<dbReference type="Ensembl" id="ENSCCRT00015053146.1">
    <property type="protein sequence ID" value="ENSCCRP00015051414.1"/>
    <property type="gene ID" value="ENSCCRG00015021266.1"/>
</dbReference>
<dbReference type="GO" id="GO:0003824">
    <property type="term" value="F:catalytic activity"/>
    <property type="evidence" value="ECO:0007669"/>
    <property type="project" value="InterPro"/>
</dbReference>
<feature type="transmembrane region" description="Helical" evidence="1">
    <location>
        <begin position="966"/>
        <end position="984"/>
    </location>
</feature>
<keyword evidence="1" id="KW-0812">Transmembrane</keyword>
<dbReference type="Pfam" id="PF00078">
    <property type="entry name" value="RVT_1"/>
    <property type="match status" value="1"/>
</dbReference>
<keyword evidence="1" id="KW-0472">Membrane</keyword>
<dbReference type="PANTHER" id="PTHR33332">
    <property type="entry name" value="REVERSE TRANSCRIPTASE DOMAIN-CONTAINING PROTEIN"/>
    <property type="match status" value="1"/>
</dbReference>
<organism evidence="3 4">
    <name type="scientific">Cyprinus carpio</name>
    <name type="common">Common carp</name>
    <dbReference type="NCBI Taxonomy" id="7962"/>
    <lineage>
        <taxon>Eukaryota</taxon>
        <taxon>Metazoa</taxon>
        <taxon>Chordata</taxon>
        <taxon>Craniata</taxon>
        <taxon>Vertebrata</taxon>
        <taxon>Euteleostomi</taxon>
        <taxon>Actinopterygii</taxon>
        <taxon>Neopterygii</taxon>
        <taxon>Teleostei</taxon>
        <taxon>Ostariophysi</taxon>
        <taxon>Cypriniformes</taxon>
        <taxon>Cyprinidae</taxon>
        <taxon>Cyprininae</taxon>
        <taxon>Cyprinus</taxon>
    </lineage>
</organism>
<evidence type="ECO:0000256" key="1">
    <source>
        <dbReference type="SAM" id="Phobius"/>
    </source>
</evidence>
<dbReference type="Gene3D" id="3.60.10.10">
    <property type="entry name" value="Endonuclease/exonuclease/phosphatase"/>
    <property type="match status" value="1"/>
</dbReference>
<accession>A0A8C1VG98</accession>
<name>A0A8C1VG98_CYPCA</name>
<dbReference type="CDD" id="cd01650">
    <property type="entry name" value="RT_nLTR_like"/>
    <property type="match status" value="1"/>
</dbReference>
<dbReference type="SUPFAM" id="SSF56672">
    <property type="entry name" value="DNA/RNA polymerases"/>
    <property type="match status" value="1"/>
</dbReference>
<sequence length="1027" mass="113351">MCFQISTITTNTLRARYVRQRKACPTNLRPVPLTSTTTLSIPVGLWNCQSAVNKADFISSIATHSGHSLMALTETWIKPEDTAPPAALSTHFTCSHTPRTTGRGGGTGLLISKDWKFDLQPPPTGNGSFESHAVTVTHPVKIHFLVIYRPPGQLGNFLEELDVLLSNYPEDGTPLVLLGDFNIHLDKPQAADFNTLLASFDLKRVSTTATHKSGNQLDVIYTSCWSEDNTLVTPLHTSDHFLITANLALTPEAAHAPTRVTFRQNLRSLSPSRLSSVVASSLPSLSQFSALDTNSATDTFCSTLTSCLDNFCPLSSRPARTTPSAPWLSAVVREHRSKLRAAERKWLKSRNSSDLSMYQSLLSSFSANVFTAKTSYYHDKINNCCDARTLFKTFSSLLNPPPPPPQSTLTADDFAVFFTNKTRTISDQFSTPQTEDNFTTTNAHSFSSFSPLSETDVSKLILSSHPTTCPLDPIPTHLLQAISSSVIPSLTHIINSSLHSGTFPSAFKQARVSPLLKKPSLNPALLENYRPVSLLPFIAKTLERAVFNQLSMFLVQNNLLDSNQSGFKSGHSTETALLSVTEALRLARAASKSSVLILLDLSAAFDTVNHQILLSTLRKMGISGTALQWLNSYLSDRSFMVSWRGEVSKSQQLATGVPQGSVLGPLLFSIYMTSLGSVIQKHGFSYHCYADDTQLYFSFQPDDPTVVARISACLSDISSWMNDHHLQLNLTKTELLVVPANPSFHHNFSIQLGSSTITPSRTARNLGVVMDHQLSFTDHIATTTRSCRFALFNIRKIRPFLSEQSTQLLVQALVLSRLDYCNALLAGLPACTIKPLQLIQNAAARVVFNEPKTAHVTPLLIRLHWLPVAARIKFKVLMLAYKTTTGTAPTYLNSLVQSYAPSRSLRSASERRLVVPSQRGSKSLSQTFSWTVPSWWNDLPISIRTAESLLIFKKQKTSKDSSFSPALNQLILVLTFFFFLSIIFKKKKKNPGYVFCTRLTETCCFLVDLIVSTVLICKSLWIKASAK</sequence>
<dbReference type="AlphaFoldDB" id="A0A8C1VG98"/>
<evidence type="ECO:0000259" key="2">
    <source>
        <dbReference type="PROSITE" id="PS50878"/>
    </source>
</evidence>
<dbReference type="InterPro" id="IPR036691">
    <property type="entry name" value="Endo/exonu/phosph_ase_sf"/>
</dbReference>
<evidence type="ECO:0000313" key="3">
    <source>
        <dbReference type="Ensembl" id="ENSCCRP00015051414.1"/>
    </source>
</evidence>
<dbReference type="InterPro" id="IPR005135">
    <property type="entry name" value="Endo/exonuclease/phosphatase"/>
</dbReference>
<dbReference type="Proteomes" id="UP000694700">
    <property type="component" value="Unplaced"/>
</dbReference>
<dbReference type="InterPro" id="IPR000477">
    <property type="entry name" value="RT_dom"/>
</dbReference>
<dbReference type="SUPFAM" id="SSF56219">
    <property type="entry name" value="DNase I-like"/>
    <property type="match status" value="1"/>
</dbReference>
<proteinExistence type="predicted"/>
<dbReference type="PROSITE" id="PS50878">
    <property type="entry name" value="RT_POL"/>
    <property type="match status" value="1"/>
</dbReference>
<evidence type="ECO:0000313" key="4">
    <source>
        <dbReference type="Proteomes" id="UP000694700"/>
    </source>
</evidence>
<dbReference type="Pfam" id="PF03372">
    <property type="entry name" value="Exo_endo_phos"/>
    <property type="match status" value="1"/>
</dbReference>
<keyword evidence="1" id="KW-1133">Transmembrane helix</keyword>
<feature type="domain" description="Reverse transcriptase" evidence="2">
    <location>
        <begin position="496"/>
        <end position="770"/>
    </location>
</feature>
<reference evidence="3" key="1">
    <citation type="submission" date="2025-08" db="UniProtKB">
        <authorList>
            <consortium name="Ensembl"/>
        </authorList>
    </citation>
    <scope>IDENTIFICATION</scope>
</reference>
<protein>
    <recommendedName>
        <fullName evidence="2">Reverse transcriptase domain-containing protein</fullName>
    </recommendedName>
</protein>
<dbReference type="InterPro" id="IPR043502">
    <property type="entry name" value="DNA/RNA_pol_sf"/>
</dbReference>